<dbReference type="Gene3D" id="1.10.101.10">
    <property type="entry name" value="PGBD-like superfamily/PGBD"/>
    <property type="match status" value="1"/>
</dbReference>
<dbReference type="AlphaFoldDB" id="E0TAZ2"/>
<dbReference type="Gene3D" id="1.10.3680.10">
    <property type="entry name" value="TerB-like"/>
    <property type="match status" value="1"/>
</dbReference>
<proteinExistence type="predicted"/>
<reference evidence="7" key="1">
    <citation type="submission" date="2010-08" db="EMBL/GenBank/DDBJ databases">
        <title>Genome sequence of Parvularcula bermudensis HTCC2503.</title>
        <authorList>
            <person name="Kang D.-M."/>
            <person name="Oh H.-M."/>
            <person name="Cho J.-C."/>
        </authorList>
    </citation>
    <scope>NUCLEOTIDE SEQUENCE [LARGE SCALE GENOMIC DNA]</scope>
    <source>
        <strain evidence="7">ATCC BAA-594 / HTCC2503 / KCTC 12087</strain>
    </source>
</reference>
<dbReference type="CDD" id="cd07176">
    <property type="entry name" value="terB"/>
    <property type="match status" value="1"/>
</dbReference>
<feature type="domain" description="TerB N-terminal" evidence="4">
    <location>
        <begin position="244"/>
        <end position="443"/>
    </location>
</feature>
<feature type="compositionally biased region" description="Polar residues" evidence="1">
    <location>
        <begin position="188"/>
        <end position="199"/>
    </location>
</feature>
<feature type="region of interest" description="Disordered" evidence="1">
    <location>
        <begin position="118"/>
        <end position="249"/>
    </location>
</feature>
<dbReference type="InterPro" id="IPR002477">
    <property type="entry name" value="Peptidoglycan-bd-like"/>
</dbReference>
<dbReference type="SUPFAM" id="SSF158682">
    <property type="entry name" value="TerB-like"/>
    <property type="match status" value="1"/>
</dbReference>
<accession>E0TAZ2</accession>
<dbReference type="InterPro" id="IPR029024">
    <property type="entry name" value="TerB-like"/>
</dbReference>
<feature type="region of interest" description="Disordered" evidence="1">
    <location>
        <begin position="1"/>
        <end position="35"/>
    </location>
</feature>
<reference evidence="6 7" key="2">
    <citation type="journal article" date="2011" name="J. Bacteriol.">
        <title>Complete genome sequence of strain HTCC2503T of Parvularcula bermudensis, the type species of the order "Parvularculales" in the class Alphaproteobacteria.</title>
        <authorList>
            <person name="Oh H.M."/>
            <person name="Kang I."/>
            <person name="Vergin K.L."/>
            <person name="Kang D."/>
            <person name="Rhee K.H."/>
            <person name="Giovannoni S.J."/>
            <person name="Cho J.C."/>
        </authorList>
    </citation>
    <scope>NUCLEOTIDE SEQUENCE [LARGE SCALE GENOMIC DNA]</scope>
    <source>
        <strain evidence="7">ATCC BAA-594 / HTCC2503 / KCTC 12087</strain>
    </source>
</reference>
<dbReference type="eggNOG" id="COG3409">
    <property type="taxonomic scope" value="Bacteria"/>
</dbReference>
<gene>
    <name evidence="6" type="ordered locus">PB2503_00602</name>
</gene>
<dbReference type="OrthoDB" id="227636at2"/>
<dbReference type="HOGENOM" id="CLU_013355_0_0_5"/>
<evidence type="ECO:0000313" key="7">
    <source>
        <dbReference type="Proteomes" id="UP000001302"/>
    </source>
</evidence>
<dbReference type="Pfam" id="PF01471">
    <property type="entry name" value="PG_binding_1"/>
    <property type="match status" value="1"/>
</dbReference>
<dbReference type="SUPFAM" id="SSF47090">
    <property type="entry name" value="PGBD-like"/>
    <property type="match status" value="1"/>
</dbReference>
<evidence type="ECO:0000256" key="1">
    <source>
        <dbReference type="SAM" id="MobiDB-lite"/>
    </source>
</evidence>
<dbReference type="Proteomes" id="UP000001302">
    <property type="component" value="Chromosome"/>
</dbReference>
<feature type="domain" description="TerB-C" evidence="5">
    <location>
        <begin position="795"/>
        <end position="916"/>
    </location>
</feature>
<feature type="compositionally biased region" description="Basic and acidic residues" evidence="1">
    <location>
        <begin position="171"/>
        <end position="187"/>
    </location>
</feature>
<protein>
    <submittedName>
        <fullName evidence="6">Plasma membrane H+-transporting two-sector ATPase, C subunit</fullName>
    </submittedName>
</protein>
<dbReference type="InterPro" id="IPR025266">
    <property type="entry name" value="TerB_N"/>
</dbReference>
<feature type="compositionally biased region" description="Low complexity" evidence="1">
    <location>
        <begin position="122"/>
        <end position="137"/>
    </location>
</feature>
<dbReference type="STRING" id="314260.PB2503_00602"/>
<evidence type="ECO:0000313" key="6">
    <source>
        <dbReference type="EMBL" id="ADM08201.1"/>
    </source>
</evidence>
<sequence>MMPTASAQDPAIRSAQEQLLERGYEPGPADGFSGPRTVSAIEAFQRDQDLVVSGELDDQTVARLSAPSVAPAPLPDIDYETSAAPSAKAPSLPAEGAWTAFGLLVAIAAVGSIRFARRSQRRAMSSGSSSMTESRAAINSHLSPTREAVAAAFKRDPEKPTSSPHSVVRSSSDRFRLKNARDLEDTARNVSNQALSSPQAVDRSSAERFRLKNARELESDAPRQTPHRPDREVLSSDPKSGWVPKGGSRKVAGREIGGMVYVGVAPRLDGYGTRSGAFIDPSLSVARRGDDFAGEGMGYWPKYHEITATSRATYLDWLASGRSDTRANVGYMFLYFYGLERRFFKDSPDTEEKTQILDEVDRLLGLFGSNHSAHRYLSAFLDIGRVLQAEGDLEPIFDHKGFDLPLSLSVALGLRVANGENIPSDWALSWLLCHPERQLRTPARRCAPEFRAVFEQIFADRYPKGLPVRRPKRELTPSYQAASGEFSATITMSDAQGSLPDVSGLKTPVRAIQVVADEAMDALDKYSRLLGRNPEGRGTLEGLALLPPSIRPLYGSADIERLRAWAGETVKQGGVSLGDLLVRLEGNRPEKVTRRHLTGAADALALIGYGLAPDPRYALRPPKINEPVILFPLPEGYDLADGASDAYKAALLELGLAALIAHADGTIAPAEKTALAETIHGNTQLDEHERARLQANLDWLLSVPPDFSLFRKRLKEAANGEVAVVRRIIVAIANADGVIHRDEIASIEKIYRVMGLDPSEVYSDLHVGAMADEPVSVRPAVSAPAGETIPPETSNRTGLVLDRSRIAEISRQTEQASKVLGSILGGDEADDEDLALQEEETSIFDGLDPKHASLATELLERPHWAEDEIAALAARRGLMMQGGLEAINEWAFKHFDDALIEEYDGYDVNGAIAEALKERMAEHS</sequence>
<dbReference type="InterPro" id="IPR036365">
    <property type="entry name" value="PGBD-like_sf"/>
</dbReference>
<dbReference type="InterPro" id="IPR028932">
    <property type="entry name" value="TerB-C"/>
</dbReference>
<evidence type="ECO:0000259" key="4">
    <source>
        <dbReference type="Pfam" id="PF13208"/>
    </source>
</evidence>
<dbReference type="RefSeq" id="WP_013299175.1">
    <property type="nucleotide sequence ID" value="NC_014414.1"/>
</dbReference>
<dbReference type="EMBL" id="CP002156">
    <property type="protein sequence ID" value="ADM08201.1"/>
    <property type="molecule type" value="Genomic_DNA"/>
</dbReference>
<dbReference type="Pfam" id="PF05099">
    <property type="entry name" value="TerB"/>
    <property type="match status" value="1"/>
</dbReference>
<keyword evidence="7" id="KW-1185">Reference proteome</keyword>
<dbReference type="Pfam" id="PF13208">
    <property type="entry name" value="TerB_N"/>
    <property type="match status" value="1"/>
</dbReference>
<dbReference type="InterPro" id="IPR036366">
    <property type="entry name" value="PGBDSf"/>
</dbReference>
<evidence type="ECO:0000259" key="3">
    <source>
        <dbReference type="Pfam" id="PF05099"/>
    </source>
</evidence>
<feature type="domain" description="Co-chaperone DjlA N-terminal" evidence="3">
    <location>
        <begin position="656"/>
        <end position="761"/>
    </location>
</feature>
<dbReference type="KEGG" id="pbr:PB2503_00602"/>
<evidence type="ECO:0000259" key="5">
    <source>
        <dbReference type="Pfam" id="PF15615"/>
    </source>
</evidence>
<feature type="domain" description="Peptidoglycan binding-like" evidence="2">
    <location>
        <begin position="9"/>
        <end position="64"/>
    </location>
</feature>
<feature type="compositionally biased region" description="Basic and acidic residues" evidence="1">
    <location>
        <begin position="204"/>
        <end position="234"/>
    </location>
</feature>
<name>E0TAZ2_PARBH</name>
<organism evidence="6 7">
    <name type="scientific">Parvularcula bermudensis (strain ATCC BAA-594 / HTCC2503 / KCTC 12087)</name>
    <dbReference type="NCBI Taxonomy" id="314260"/>
    <lineage>
        <taxon>Bacteria</taxon>
        <taxon>Pseudomonadati</taxon>
        <taxon>Pseudomonadota</taxon>
        <taxon>Alphaproteobacteria</taxon>
        <taxon>Parvularculales</taxon>
        <taxon>Parvularculaceae</taxon>
        <taxon>Parvularcula</taxon>
    </lineage>
</organism>
<dbReference type="Pfam" id="PF15615">
    <property type="entry name" value="TerB_C"/>
    <property type="match status" value="1"/>
</dbReference>
<evidence type="ECO:0000259" key="2">
    <source>
        <dbReference type="Pfam" id="PF01471"/>
    </source>
</evidence>
<dbReference type="InterPro" id="IPR007791">
    <property type="entry name" value="DjlA_N"/>
</dbReference>